<feature type="compositionally biased region" description="Low complexity" evidence="5">
    <location>
        <begin position="220"/>
        <end position="229"/>
    </location>
</feature>
<feature type="compositionally biased region" description="Basic and acidic residues" evidence="5">
    <location>
        <begin position="523"/>
        <end position="532"/>
    </location>
</feature>
<dbReference type="CDD" id="cd05506">
    <property type="entry name" value="Bromo_plant1"/>
    <property type="match status" value="1"/>
</dbReference>
<dbReference type="OrthoDB" id="21449at2759"/>
<dbReference type="Gene3D" id="1.20.1270.220">
    <property type="match status" value="1"/>
</dbReference>
<feature type="compositionally biased region" description="Basic and acidic residues" evidence="5">
    <location>
        <begin position="854"/>
        <end position="865"/>
    </location>
</feature>
<dbReference type="SMART" id="SM00297">
    <property type="entry name" value="BROMO"/>
    <property type="match status" value="1"/>
</dbReference>
<evidence type="ECO:0008006" key="11">
    <source>
        <dbReference type="Google" id="ProtNLM"/>
    </source>
</evidence>
<keyword evidence="2 4" id="KW-0103">Bromodomain</keyword>
<sequence>MILGCCHEAVERPIIRPHRLSLREFGYDESTLEYYKRRAMLLDVGTMRVAPQGPDAQHHSQSPTMIVPAFSLSCWLVDPCNKSLNYLSWAYVTTVDLGSVGVLGLYFLSWVLVTTVDLGHVGLLGLYYLSWALVTTVDLGSVGLLGLYYLSWAGLRFSFFIPFGCCWVVITCMDSDANDLKSRNRLRWADNYKVYTRKRRRTLENTSTVVAPAATATVSSTAAAPEVTSNSGRDTNDNDEVPEPSLQTQFRDCSTLKGGTGGEQVAVSNGGEVRELTEDSCGRDEPRDGGVGPLVEHRDGESAEGSCGRDVPEVGRGIDTGAAVVVSSGGEVPEGSSGSQPAMQNHRNEPQSDNLEMENGYGKPVISRIQDRIRINLTGVRSSDEIRELGMSLESELDQVRGLVKQLEAKQLQLTTYRTSINGGNINAGSVTTFPGSITTVPGCSISSYSHPQYMDEGVIKNRSLARMNSEVRSAGHIGSRPFQRPNFLIVENSNGSSDFVEKEKRTPKANQFYRNSEFLLGKDRLPPESNKRLKTNGSGKKHGANSENGFGLDKHRLQVFRNCSSLLQRLMKHKHGWVFNEPVNVKSLGLHDYHEIIKHPMDLGTIKTRLSEDWYKSPMEFVEDVRLVFRNAMTYNPRGQDVHVMAEQLSEIFEERWAVIEAEYNSDWRYQTNHDVGAPTPTSRMTSYAPPFLHTPVSSRSLAPHARQLHPLDRSESMTRPVNPKMKTSNIAHVTRTPVPKKPKAKDLNKRDMTYEEKQKLSTNLQNLPSEKLDAIVQIIKKRNTALSQDNDEIEVDIDSVDAETLWELDRFVTNFKKSFSKYKRKAELLRAREGAAQTARNVNPTSMVAADALKENGTGEKDTTPATLEGGRPVDSASSSSSSSSSDSGSSSSDSDSDSSSASGSEAAQSPRT</sequence>
<feature type="compositionally biased region" description="Basic and acidic residues" evidence="5">
    <location>
        <begin position="272"/>
        <end position="288"/>
    </location>
</feature>
<gene>
    <name evidence="9" type="ORF">H5410_038817</name>
</gene>
<evidence type="ECO:0000256" key="5">
    <source>
        <dbReference type="SAM" id="MobiDB-lite"/>
    </source>
</evidence>
<organism evidence="9 10">
    <name type="scientific">Solanum commersonii</name>
    <name type="common">Commerson's wild potato</name>
    <name type="synonym">Commerson's nightshade</name>
    <dbReference type="NCBI Taxonomy" id="4109"/>
    <lineage>
        <taxon>Eukaryota</taxon>
        <taxon>Viridiplantae</taxon>
        <taxon>Streptophyta</taxon>
        <taxon>Embryophyta</taxon>
        <taxon>Tracheophyta</taxon>
        <taxon>Spermatophyta</taxon>
        <taxon>Magnoliopsida</taxon>
        <taxon>eudicotyledons</taxon>
        <taxon>Gunneridae</taxon>
        <taxon>Pentapetalae</taxon>
        <taxon>asterids</taxon>
        <taxon>lamiids</taxon>
        <taxon>Solanales</taxon>
        <taxon>Solanaceae</taxon>
        <taxon>Solanoideae</taxon>
        <taxon>Solaneae</taxon>
        <taxon>Solanum</taxon>
    </lineage>
</organism>
<proteinExistence type="predicted"/>
<evidence type="ECO:0000259" key="8">
    <source>
        <dbReference type="PROSITE" id="PS51525"/>
    </source>
</evidence>
<keyword evidence="6" id="KW-0472">Membrane</keyword>
<dbReference type="Pfam" id="PF00439">
    <property type="entry name" value="Bromodomain"/>
    <property type="match status" value="1"/>
</dbReference>
<dbReference type="PRINTS" id="PR00503">
    <property type="entry name" value="BROMODOMAIN"/>
</dbReference>
<evidence type="ECO:0000256" key="3">
    <source>
        <dbReference type="ARBA" id="ARBA00023163"/>
    </source>
</evidence>
<name>A0A9J5YB73_SOLCO</name>
<dbReference type="Pfam" id="PF17035">
    <property type="entry name" value="BET"/>
    <property type="match status" value="1"/>
</dbReference>
<feature type="region of interest" description="Disordered" evidence="5">
    <location>
        <begin position="328"/>
        <end position="359"/>
    </location>
</feature>
<dbReference type="InterPro" id="IPR027353">
    <property type="entry name" value="NET_dom"/>
</dbReference>
<evidence type="ECO:0000313" key="9">
    <source>
        <dbReference type="EMBL" id="KAG5597585.1"/>
    </source>
</evidence>
<feature type="region of interest" description="Disordered" evidence="5">
    <location>
        <begin position="680"/>
        <end position="725"/>
    </location>
</feature>
<dbReference type="PROSITE" id="PS51525">
    <property type="entry name" value="NET"/>
    <property type="match status" value="1"/>
</dbReference>
<dbReference type="InterPro" id="IPR001487">
    <property type="entry name" value="Bromodomain"/>
</dbReference>
<evidence type="ECO:0000256" key="2">
    <source>
        <dbReference type="ARBA" id="ARBA00023117"/>
    </source>
</evidence>
<keyword evidence="6" id="KW-0812">Transmembrane</keyword>
<evidence type="ECO:0000256" key="1">
    <source>
        <dbReference type="ARBA" id="ARBA00023015"/>
    </source>
</evidence>
<dbReference type="InterPro" id="IPR018359">
    <property type="entry name" value="Bromodomain_CS"/>
</dbReference>
<dbReference type="SUPFAM" id="SSF47370">
    <property type="entry name" value="Bromodomain"/>
    <property type="match status" value="1"/>
</dbReference>
<evidence type="ECO:0000256" key="6">
    <source>
        <dbReference type="SAM" id="Phobius"/>
    </source>
</evidence>
<dbReference type="PANTHER" id="PTHR45926">
    <property type="entry name" value="OSJNBA0053K19.4 PROTEIN"/>
    <property type="match status" value="1"/>
</dbReference>
<feature type="compositionally biased region" description="Low complexity" evidence="5">
    <location>
        <begin position="877"/>
        <end position="907"/>
    </location>
</feature>
<evidence type="ECO:0000256" key="4">
    <source>
        <dbReference type="PROSITE-ProRule" id="PRU00035"/>
    </source>
</evidence>
<keyword evidence="10" id="KW-1185">Reference proteome</keyword>
<feature type="domain" description="Bromo" evidence="7">
    <location>
        <begin position="572"/>
        <end position="644"/>
    </location>
</feature>
<comment type="caution">
    <text evidence="9">The sequence shown here is derived from an EMBL/GenBank/DDBJ whole genome shotgun (WGS) entry which is preliminary data.</text>
</comment>
<keyword evidence="1" id="KW-0805">Transcription regulation</keyword>
<feature type="transmembrane region" description="Helical" evidence="6">
    <location>
        <begin position="89"/>
        <end position="113"/>
    </location>
</feature>
<protein>
    <recommendedName>
        <fullName evidence="11">Bromodomain-containing protein</fullName>
    </recommendedName>
</protein>
<dbReference type="Proteomes" id="UP000824120">
    <property type="component" value="Chromosome 7"/>
</dbReference>
<dbReference type="EMBL" id="JACXVP010000007">
    <property type="protein sequence ID" value="KAG5597585.1"/>
    <property type="molecule type" value="Genomic_DNA"/>
</dbReference>
<evidence type="ECO:0000259" key="7">
    <source>
        <dbReference type="PROSITE" id="PS50014"/>
    </source>
</evidence>
<feature type="transmembrane region" description="Helical" evidence="6">
    <location>
        <begin position="125"/>
        <end position="149"/>
    </location>
</feature>
<dbReference type="PROSITE" id="PS50014">
    <property type="entry name" value="BROMODOMAIN_2"/>
    <property type="match status" value="1"/>
</dbReference>
<dbReference type="InterPro" id="IPR037377">
    <property type="entry name" value="GTE_bromo"/>
</dbReference>
<feature type="transmembrane region" description="Helical" evidence="6">
    <location>
        <begin position="155"/>
        <end position="173"/>
    </location>
</feature>
<dbReference type="AlphaFoldDB" id="A0A9J5YB73"/>
<feature type="region of interest" description="Disordered" evidence="5">
    <location>
        <begin position="220"/>
        <end position="315"/>
    </location>
</feature>
<feature type="region of interest" description="Disordered" evidence="5">
    <location>
        <begin position="523"/>
        <end position="551"/>
    </location>
</feature>
<keyword evidence="3" id="KW-0804">Transcription</keyword>
<evidence type="ECO:0000313" key="10">
    <source>
        <dbReference type="Proteomes" id="UP000824120"/>
    </source>
</evidence>
<feature type="compositionally biased region" description="Low complexity" evidence="5">
    <location>
        <begin position="328"/>
        <end position="339"/>
    </location>
</feature>
<dbReference type="Gene3D" id="1.20.920.10">
    <property type="entry name" value="Bromodomain-like"/>
    <property type="match status" value="1"/>
</dbReference>
<keyword evidence="6" id="KW-1133">Transmembrane helix</keyword>
<dbReference type="InterPro" id="IPR038336">
    <property type="entry name" value="NET_sf"/>
</dbReference>
<reference evidence="9 10" key="1">
    <citation type="submission" date="2020-09" db="EMBL/GenBank/DDBJ databases">
        <title>De no assembly of potato wild relative species, Solanum commersonii.</title>
        <authorList>
            <person name="Cho K."/>
        </authorList>
    </citation>
    <scope>NUCLEOTIDE SEQUENCE [LARGE SCALE GENOMIC DNA]</scope>
    <source>
        <strain evidence="9">LZ3.2</strain>
        <tissue evidence="9">Leaf</tissue>
    </source>
</reference>
<accession>A0A9J5YB73</accession>
<feature type="region of interest" description="Disordered" evidence="5">
    <location>
        <begin position="854"/>
        <end position="915"/>
    </location>
</feature>
<dbReference type="PROSITE" id="PS00633">
    <property type="entry name" value="BROMODOMAIN_1"/>
    <property type="match status" value="1"/>
</dbReference>
<feature type="domain" description="NET" evidence="8">
    <location>
        <begin position="744"/>
        <end position="825"/>
    </location>
</feature>
<dbReference type="InterPro" id="IPR036427">
    <property type="entry name" value="Bromodomain-like_sf"/>
</dbReference>